<comment type="caution">
    <text evidence="2">The sequence shown here is derived from an EMBL/GenBank/DDBJ whole genome shotgun (WGS) entry which is preliminary data.</text>
</comment>
<evidence type="ECO:0000313" key="3">
    <source>
        <dbReference type="Proteomes" id="UP000236047"/>
    </source>
</evidence>
<proteinExistence type="predicted"/>
<dbReference type="AlphaFoldDB" id="A0A2N8PR49"/>
<organism evidence="2 3">
    <name type="scientific">Streptomyces noursei</name>
    <name type="common">Streptomyces albulus</name>
    <dbReference type="NCBI Taxonomy" id="1971"/>
    <lineage>
        <taxon>Bacteria</taxon>
        <taxon>Bacillati</taxon>
        <taxon>Actinomycetota</taxon>
        <taxon>Actinomycetes</taxon>
        <taxon>Kitasatosporales</taxon>
        <taxon>Streptomycetaceae</taxon>
        <taxon>Streptomyces</taxon>
    </lineage>
</organism>
<gene>
    <name evidence="2" type="ORF">AOB60_00950</name>
</gene>
<keyword evidence="1" id="KW-0472">Membrane</keyword>
<feature type="transmembrane region" description="Helical" evidence="1">
    <location>
        <begin position="47"/>
        <end position="65"/>
    </location>
</feature>
<dbReference type="EMBL" id="LJSN01000001">
    <property type="protein sequence ID" value="PNE43508.1"/>
    <property type="molecule type" value="Genomic_DNA"/>
</dbReference>
<sequence length="205" mass="22207">MPAVSAVIRGHQGIIVLMRFLSRRGSFCRDCGLATVRDMSAKTLWQGWWGLLSLFITPITVLMNLSPAARFRQLPPPAGGFRPPLDPGKPLRRRPIALLFLVPPLAIIAAVLGLIVLGALTGGSRAHSQPGIETAPTLTIGACVRNDGDWQHQDLRVTDCGAPDARYRATRRLAKPGETCARGELYADLKYGPRGTTVTCLKPLH</sequence>
<evidence type="ECO:0000313" key="2">
    <source>
        <dbReference type="EMBL" id="PNE43508.1"/>
    </source>
</evidence>
<evidence type="ECO:0000256" key="1">
    <source>
        <dbReference type="SAM" id="Phobius"/>
    </source>
</evidence>
<dbReference type="Proteomes" id="UP000236047">
    <property type="component" value="Unassembled WGS sequence"/>
</dbReference>
<keyword evidence="3" id="KW-1185">Reference proteome</keyword>
<reference evidence="3" key="1">
    <citation type="submission" date="2015-09" db="EMBL/GenBank/DDBJ databases">
        <authorList>
            <person name="Graham D.E."/>
            <person name="Mahan K.M."/>
            <person name="Klingeman D.M."/>
            <person name="Fida T."/>
            <person name="Giannone R.J."/>
            <person name="Hettich R.L."/>
            <person name="Parry R.J."/>
            <person name="Spain J.C."/>
        </authorList>
    </citation>
    <scope>NUCLEOTIDE SEQUENCE [LARGE SCALE GENOMIC DNA]</scope>
    <source>
        <strain evidence="3">JCM 4701</strain>
    </source>
</reference>
<keyword evidence="1" id="KW-0812">Transmembrane</keyword>
<accession>A0A2N8PR49</accession>
<keyword evidence="1" id="KW-1133">Transmembrane helix</keyword>
<protein>
    <submittedName>
        <fullName evidence="2">Uncharacterized protein</fullName>
    </submittedName>
</protein>
<name>A0A2N8PR49_STRNR</name>
<feature type="transmembrane region" description="Helical" evidence="1">
    <location>
        <begin position="96"/>
        <end position="120"/>
    </location>
</feature>